<proteinExistence type="predicted"/>
<keyword evidence="4 5" id="KW-0472">Membrane</keyword>
<evidence type="ECO:0000256" key="3">
    <source>
        <dbReference type="ARBA" id="ARBA00022989"/>
    </source>
</evidence>
<evidence type="ECO:0000313" key="8">
    <source>
        <dbReference type="Proteomes" id="UP000708208"/>
    </source>
</evidence>
<evidence type="ECO:0000256" key="2">
    <source>
        <dbReference type="ARBA" id="ARBA00022692"/>
    </source>
</evidence>
<evidence type="ECO:0000256" key="4">
    <source>
        <dbReference type="ARBA" id="ARBA00023136"/>
    </source>
</evidence>
<dbReference type="OrthoDB" id="6022667at2759"/>
<dbReference type="PROSITE" id="PS50262">
    <property type="entry name" value="G_PROTEIN_RECEP_F1_2"/>
    <property type="match status" value="1"/>
</dbReference>
<dbReference type="Proteomes" id="UP000708208">
    <property type="component" value="Unassembled WGS sequence"/>
</dbReference>
<evidence type="ECO:0000256" key="1">
    <source>
        <dbReference type="ARBA" id="ARBA00004370"/>
    </source>
</evidence>
<comment type="caution">
    <text evidence="7">The sequence shown here is derived from an EMBL/GenBank/DDBJ whole genome shotgun (WGS) entry which is preliminary data.</text>
</comment>
<feature type="domain" description="G-protein coupled receptors family 1 profile" evidence="6">
    <location>
        <begin position="1"/>
        <end position="34"/>
    </location>
</feature>
<accession>A0A8J2KEH4</accession>
<dbReference type="InterPro" id="IPR017452">
    <property type="entry name" value="GPCR_Rhodpsn_7TM"/>
</dbReference>
<feature type="transmembrane region" description="Helical" evidence="5">
    <location>
        <begin position="6"/>
        <end position="31"/>
    </location>
</feature>
<dbReference type="EMBL" id="CAJVCH010254142">
    <property type="protein sequence ID" value="CAG7733711.1"/>
    <property type="molecule type" value="Genomic_DNA"/>
</dbReference>
<name>A0A8J2KEH4_9HEXA</name>
<evidence type="ECO:0000256" key="5">
    <source>
        <dbReference type="SAM" id="Phobius"/>
    </source>
</evidence>
<feature type="non-terminal residue" evidence="7">
    <location>
        <position position="34"/>
    </location>
</feature>
<reference evidence="7" key="1">
    <citation type="submission" date="2021-06" db="EMBL/GenBank/DDBJ databases">
        <authorList>
            <person name="Hodson N. C."/>
            <person name="Mongue J. A."/>
            <person name="Jaron S. K."/>
        </authorList>
    </citation>
    <scope>NUCLEOTIDE SEQUENCE</scope>
</reference>
<sequence length="34" mass="3868">MKSLRISVAITVTFLCCWTPYYVMMIVAVYIGGH</sequence>
<organism evidence="7 8">
    <name type="scientific">Allacma fusca</name>
    <dbReference type="NCBI Taxonomy" id="39272"/>
    <lineage>
        <taxon>Eukaryota</taxon>
        <taxon>Metazoa</taxon>
        <taxon>Ecdysozoa</taxon>
        <taxon>Arthropoda</taxon>
        <taxon>Hexapoda</taxon>
        <taxon>Collembola</taxon>
        <taxon>Symphypleona</taxon>
        <taxon>Sminthuridae</taxon>
        <taxon>Allacma</taxon>
    </lineage>
</organism>
<evidence type="ECO:0000259" key="6">
    <source>
        <dbReference type="PROSITE" id="PS50262"/>
    </source>
</evidence>
<keyword evidence="8" id="KW-1185">Reference proteome</keyword>
<dbReference type="SUPFAM" id="SSF81321">
    <property type="entry name" value="Family A G protein-coupled receptor-like"/>
    <property type="match status" value="1"/>
</dbReference>
<dbReference type="AlphaFoldDB" id="A0A8J2KEH4"/>
<keyword evidence="3 5" id="KW-1133">Transmembrane helix</keyword>
<comment type="subcellular location">
    <subcellularLocation>
        <location evidence="1">Membrane</location>
    </subcellularLocation>
</comment>
<keyword evidence="2 5" id="KW-0812">Transmembrane</keyword>
<protein>
    <recommendedName>
        <fullName evidence="6">G-protein coupled receptors family 1 profile domain-containing protein</fullName>
    </recommendedName>
</protein>
<gene>
    <name evidence="7" type="ORF">AFUS01_LOCUS22137</name>
</gene>
<evidence type="ECO:0000313" key="7">
    <source>
        <dbReference type="EMBL" id="CAG7733711.1"/>
    </source>
</evidence>
<dbReference type="GO" id="GO:0016020">
    <property type="term" value="C:membrane"/>
    <property type="evidence" value="ECO:0007669"/>
    <property type="project" value="UniProtKB-SubCell"/>
</dbReference>